<evidence type="ECO:0000256" key="6">
    <source>
        <dbReference type="ARBA" id="ARBA00023139"/>
    </source>
</evidence>
<dbReference type="Proteomes" id="UP000093694">
    <property type="component" value="Unassembled WGS sequence"/>
</dbReference>
<dbReference type="EMBL" id="LITQ01000008">
    <property type="protein sequence ID" value="OAA94125.1"/>
    <property type="molecule type" value="Genomic_DNA"/>
</dbReference>
<evidence type="ECO:0000256" key="3">
    <source>
        <dbReference type="ARBA" id="ARBA00022544"/>
    </source>
</evidence>
<reference evidence="10 12" key="1">
    <citation type="journal article" date="2015" name="Biotechnol. Bioeng.">
        <title>Genome sequence and phenotypic characterization of Caulobacter segnis.</title>
        <authorList>
            <person name="Patel S."/>
            <person name="Fletcher B."/>
            <person name="Scott D.C."/>
            <person name="Ely B."/>
        </authorList>
    </citation>
    <scope>NUCLEOTIDE SEQUENCE [LARGE SCALE GENOMIC DNA]</scope>
    <source>
        <strain evidence="10 12">PS02</strain>
    </source>
</reference>
<evidence type="ECO:0000313" key="13">
    <source>
        <dbReference type="Proteomes" id="UP000093694"/>
    </source>
</evidence>
<dbReference type="EMBL" id="LROR01000032">
    <property type="protein sequence ID" value="OBR96687.1"/>
    <property type="molecule type" value="Genomic_DNA"/>
</dbReference>
<dbReference type="Proteomes" id="UP000077384">
    <property type="component" value="Unassembled WGS sequence"/>
</dbReference>
<keyword evidence="6" id="KW-0564">Palmitate</keyword>
<evidence type="ECO:0000313" key="11">
    <source>
        <dbReference type="EMBL" id="OBR96687.1"/>
    </source>
</evidence>
<feature type="domain" description="Spore germination GerAC-like C-terminal" evidence="8">
    <location>
        <begin position="210"/>
        <end position="371"/>
    </location>
</feature>
<evidence type="ECO:0000256" key="4">
    <source>
        <dbReference type="ARBA" id="ARBA00022729"/>
    </source>
</evidence>
<dbReference type="InterPro" id="IPR057336">
    <property type="entry name" value="GerAC_N"/>
</dbReference>
<proteinExistence type="inferred from homology"/>
<evidence type="ECO:0000256" key="5">
    <source>
        <dbReference type="ARBA" id="ARBA00023136"/>
    </source>
</evidence>
<evidence type="ECO:0000256" key="7">
    <source>
        <dbReference type="ARBA" id="ARBA00023288"/>
    </source>
</evidence>
<dbReference type="GO" id="GO:0009847">
    <property type="term" value="P:spore germination"/>
    <property type="evidence" value="ECO:0007669"/>
    <property type="project" value="InterPro"/>
</dbReference>
<comment type="subcellular location">
    <subcellularLocation>
        <location evidence="1">Membrane</location>
        <topology evidence="1">Lipid-anchor</topology>
    </subcellularLocation>
</comment>
<dbReference type="InterPro" id="IPR038501">
    <property type="entry name" value="Spore_GerAC_C_sf"/>
</dbReference>
<organism evidence="10 12">
    <name type="scientific">Clostridium coskatii</name>
    <dbReference type="NCBI Taxonomy" id="1705578"/>
    <lineage>
        <taxon>Bacteria</taxon>
        <taxon>Bacillati</taxon>
        <taxon>Bacillota</taxon>
        <taxon>Clostridia</taxon>
        <taxon>Eubacteriales</taxon>
        <taxon>Clostridiaceae</taxon>
        <taxon>Clostridium</taxon>
    </lineage>
</organism>
<name>A0A162JEQ9_9CLOT</name>
<evidence type="ECO:0000259" key="8">
    <source>
        <dbReference type="Pfam" id="PF05504"/>
    </source>
</evidence>
<keyword evidence="3" id="KW-0309">Germination</keyword>
<dbReference type="RefSeq" id="WP_063600499.1">
    <property type="nucleotide sequence ID" value="NZ_LITQ01000008.1"/>
</dbReference>
<dbReference type="GO" id="GO:0016020">
    <property type="term" value="C:membrane"/>
    <property type="evidence" value="ECO:0007669"/>
    <property type="project" value="UniProtKB-SubCell"/>
</dbReference>
<dbReference type="PATRIC" id="fig|1705578.3.peg.3691"/>
<comment type="caution">
    <text evidence="10">The sequence shown here is derived from an EMBL/GenBank/DDBJ whole genome shotgun (WGS) entry which is preliminary data.</text>
</comment>
<dbReference type="PANTHER" id="PTHR35789">
    <property type="entry name" value="SPORE GERMINATION PROTEIN B3"/>
    <property type="match status" value="1"/>
</dbReference>
<keyword evidence="4" id="KW-0732">Signal</keyword>
<dbReference type="InterPro" id="IPR008844">
    <property type="entry name" value="Spore_GerAC-like"/>
</dbReference>
<evidence type="ECO:0000313" key="10">
    <source>
        <dbReference type="EMBL" id="OAA94125.1"/>
    </source>
</evidence>
<dbReference type="Pfam" id="PF25198">
    <property type="entry name" value="Spore_GerAC_N"/>
    <property type="match status" value="1"/>
</dbReference>
<evidence type="ECO:0000256" key="1">
    <source>
        <dbReference type="ARBA" id="ARBA00004635"/>
    </source>
</evidence>
<dbReference type="NCBIfam" id="TIGR02887">
    <property type="entry name" value="spore_ger_x_C"/>
    <property type="match status" value="1"/>
</dbReference>
<evidence type="ECO:0000259" key="9">
    <source>
        <dbReference type="Pfam" id="PF25198"/>
    </source>
</evidence>
<sequence>MKKNKFFILILIILIFVISFMGTKGELVENLQIPVGVGADIEKTSSYTTYIVPILMHSFESGNKIVSNVLTGKGSTVGRTRENRQLKSSKKFLLGINRIYIFSEEASRNGIKNFIDIILNNANTNDRAFSVVCKGKVEDIFKYNVKGYASSAEYIYEMVKNSNQFNFFPSQYTIMDIIVRIDAEGRNTLLPYIEITGDKNSGGGNLIKTTGVAIFNKDKMIAKTDVKEAKIINLLKESNVKGILTLQQNSKKYTDFYATSKRKVKCYKENGKYNFIINLDLKGTVIDNELYNNMYKDLKETKEFEQSMESSVKEMCDNTINKIKSQYKVDVLDLGRVAAAKYGRETGTDWNEVISNSNIQVNVKVKVDSQGRGDY</sequence>
<accession>A0A162JEQ9</accession>
<evidence type="ECO:0000313" key="12">
    <source>
        <dbReference type="Proteomes" id="UP000077384"/>
    </source>
</evidence>
<dbReference type="PANTHER" id="PTHR35789:SF1">
    <property type="entry name" value="SPORE GERMINATION PROTEIN B3"/>
    <property type="match status" value="1"/>
</dbReference>
<comment type="similarity">
    <text evidence="2">Belongs to the GerABKC lipoprotein family.</text>
</comment>
<dbReference type="Gene3D" id="3.30.300.210">
    <property type="entry name" value="Nutrient germinant receptor protein C, domain 3"/>
    <property type="match status" value="1"/>
</dbReference>
<keyword evidence="7" id="KW-0449">Lipoprotein</keyword>
<keyword evidence="5" id="KW-0472">Membrane</keyword>
<dbReference type="InterPro" id="IPR046953">
    <property type="entry name" value="Spore_GerAC-like_C"/>
</dbReference>
<reference evidence="11 13" key="2">
    <citation type="journal article" date="2016" name="Front. Microbiol.">
        <title>Industrial Acetogenic Biocatalysts: A Comparative Metabolic and Genomic Analysis.</title>
        <authorList>
            <person name="Bengelsdorf F."/>
            <person name="Poehlein A."/>
            <person name="Sonja S."/>
            <person name="Erz C."/>
            <person name="Hummel T."/>
            <person name="Hoffmeister S."/>
            <person name="Daniel R."/>
            <person name="Durre P."/>
        </authorList>
    </citation>
    <scope>NUCLEOTIDE SEQUENCE [LARGE SCALE GENOMIC DNA]</scope>
    <source>
        <strain evidence="11 13">PTA-10522</strain>
    </source>
</reference>
<gene>
    <name evidence="10" type="primary">gerAC_2</name>
    <name evidence="11" type="synonym">gerAC_1</name>
    <name evidence="11" type="ORF">CLCOS_08490</name>
    <name evidence="10" type="ORF">WX73_03695</name>
</gene>
<feature type="domain" description="Spore germination protein N-terminal" evidence="9">
    <location>
        <begin position="28"/>
        <end position="195"/>
    </location>
</feature>
<keyword evidence="13" id="KW-1185">Reference proteome</keyword>
<dbReference type="Pfam" id="PF05504">
    <property type="entry name" value="Spore_GerAC"/>
    <property type="match status" value="1"/>
</dbReference>
<evidence type="ECO:0000256" key="2">
    <source>
        <dbReference type="ARBA" id="ARBA00007886"/>
    </source>
</evidence>
<protein>
    <submittedName>
        <fullName evidence="10">Spore germination protein A3</fullName>
    </submittedName>
</protein>
<dbReference type="AlphaFoldDB" id="A0A162JEQ9"/>